<dbReference type="GO" id="GO:0005524">
    <property type="term" value="F:ATP binding"/>
    <property type="evidence" value="ECO:0007669"/>
    <property type="project" value="UniProtKB-KW"/>
</dbReference>
<keyword evidence="2 5" id="KW-0436">Ligase</keyword>
<evidence type="ECO:0000256" key="3">
    <source>
        <dbReference type="ARBA" id="ARBA00022741"/>
    </source>
</evidence>
<dbReference type="EMBL" id="AEPV01000024">
    <property type="protein sequence ID" value="EFU74523.1"/>
    <property type="molecule type" value="Genomic_DNA"/>
</dbReference>
<comment type="function">
    <text evidence="5">Converts 2-succinylbenzoate (OSB) to 2-succinylbenzoyl-CoA (OSB-CoA).</text>
</comment>
<organism evidence="8 9">
    <name type="scientific">Enterococcus italicus (strain DSM 15952 / CCUG 50447 / LMG 22039 / TP 1.5)</name>
    <dbReference type="NCBI Taxonomy" id="888064"/>
    <lineage>
        <taxon>Bacteria</taxon>
        <taxon>Bacillati</taxon>
        <taxon>Bacillota</taxon>
        <taxon>Bacilli</taxon>
        <taxon>Lactobacillales</taxon>
        <taxon>Enterococcaceae</taxon>
        <taxon>Enterococcus</taxon>
    </lineage>
</organism>
<comment type="pathway">
    <text evidence="5">Quinol/quinone metabolism; 1,4-dihydroxy-2-naphthoate biosynthesis; 1,4-dihydroxy-2-naphthoate from chorismate: step 5/7.</text>
</comment>
<evidence type="ECO:0000256" key="5">
    <source>
        <dbReference type="HAMAP-Rule" id="MF_00731"/>
    </source>
</evidence>
<evidence type="ECO:0000259" key="7">
    <source>
        <dbReference type="Pfam" id="PF13193"/>
    </source>
</evidence>
<dbReference type="PROSITE" id="PS00455">
    <property type="entry name" value="AMP_BINDING"/>
    <property type="match status" value="1"/>
</dbReference>
<evidence type="ECO:0000256" key="4">
    <source>
        <dbReference type="ARBA" id="ARBA00022840"/>
    </source>
</evidence>
<comment type="catalytic activity">
    <reaction evidence="5">
        <text>2-succinylbenzoate + ATP + CoA = 2-succinylbenzoyl-CoA + AMP + diphosphate</text>
        <dbReference type="Rhea" id="RHEA:17009"/>
        <dbReference type="ChEBI" id="CHEBI:18325"/>
        <dbReference type="ChEBI" id="CHEBI:30616"/>
        <dbReference type="ChEBI" id="CHEBI:33019"/>
        <dbReference type="ChEBI" id="CHEBI:57287"/>
        <dbReference type="ChEBI" id="CHEBI:57364"/>
        <dbReference type="ChEBI" id="CHEBI:456215"/>
        <dbReference type="EC" id="6.2.1.26"/>
    </reaction>
</comment>
<gene>
    <name evidence="5 8" type="primary">menE</name>
    <name evidence="8" type="ORF">HMPREF9088_0658</name>
</gene>
<sequence length="489" mass="53960">MQPTNKPSSWLQQQALLHPERPAFLWKKESWSFSLLAQLAQRYAAYYGAHIPQNTKRVALFSKNSPECYFSITGLWELGIEVQLLNRRLTEQEWLFQMADAQTIFLISDEPLAVPDFIQQLTIPKTLPAVPETHYIDKGYQEQAIASIMYTSGTTGRPKGVPQSFANHQASALATQQSMHLTQADCWGFVLPLFHISGLSILLRSLRLGLAVYLYDGFDPIAIEESLQAKQVTVLSLVTSALQQLLPYLSATGYPQLKTLLLGGGPITRPVVQQALAKNIPIMPSFGMTETCSQIVAVPTDEVAGKIGAAGYPLHGVAIKIGDPKMAPGEVGEIFIQGPSVIQSYLNHSQTSAWTQDGWFNTGDLGYLDGDGALYVKSRLSELIISGGENIYPSEVEQVLLQHPSIQEAAVVGREDVRWGQVPTAYIQVSSQVTLAMLQSYLQQSLATYKQPKEIYVVHALPKTASGKVLKRLLLTEERVKYIDYPLGT</sequence>
<dbReference type="STRING" id="888064.HMPREF9088_0658"/>
<keyword evidence="4 5" id="KW-0067">ATP-binding</keyword>
<keyword evidence="3 5" id="KW-0547">Nucleotide-binding</keyword>
<feature type="domain" description="AMP-binding enzyme C-terminal" evidence="7">
    <location>
        <begin position="395"/>
        <end position="468"/>
    </location>
</feature>
<evidence type="ECO:0000313" key="9">
    <source>
        <dbReference type="Proteomes" id="UP000010296"/>
    </source>
</evidence>
<dbReference type="GO" id="GO:0009234">
    <property type="term" value="P:menaquinone biosynthetic process"/>
    <property type="evidence" value="ECO:0007669"/>
    <property type="project" value="UniProtKB-UniRule"/>
</dbReference>
<dbReference type="HOGENOM" id="CLU_000022_59_0_9"/>
<dbReference type="InterPro" id="IPR020845">
    <property type="entry name" value="AMP-binding_CS"/>
</dbReference>
<comment type="caution">
    <text evidence="8">The sequence shown here is derived from an EMBL/GenBank/DDBJ whole genome shotgun (WGS) entry which is preliminary data.</text>
</comment>
<dbReference type="Pfam" id="PF13193">
    <property type="entry name" value="AMP-binding_C"/>
    <property type="match status" value="1"/>
</dbReference>
<dbReference type="InterPro" id="IPR050237">
    <property type="entry name" value="ATP-dep_AMP-bd_enzyme"/>
</dbReference>
<dbReference type="UniPathway" id="UPA00079"/>
<dbReference type="eggNOG" id="COG0318">
    <property type="taxonomic scope" value="Bacteria"/>
</dbReference>
<dbReference type="PANTHER" id="PTHR43767:SF1">
    <property type="entry name" value="NONRIBOSOMAL PEPTIDE SYNTHASE PES1 (EUROFUNG)-RELATED"/>
    <property type="match status" value="1"/>
</dbReference>
<keyword evidence="1 5" id="KW-0474">Menaquinone biosynthesis</keyword>
<feature type="domain" description="AMP-dependent synthetase/ligase" evidence="6">
    <location>
        <begin position="11"/>
        <end position="346"/>
    </location>
</feature>
<dbReference type="NCBIfam" id="TIGR01923">
    <property type="entry name" value="menE"/>
    <property type="match status" value="1"/>
</dbReference>
<dbReference type="OrthoDB" id="9762242at2"/>
<dbReference type="InterPro" id="IPR025110">
    <property type="entry name" value="AMP-bd_C"/>
</dbReference>
<reference evidence="8 9" key="1">
    <citation type="submission" date="2010-12" db="EMBL/GenBank/DDBJ databases">
        <authorList>
            <person name="Muzny D."/>
            <person name="Qin X."/>
            <person name="Deng J."/>
            <person name="Jiang H."/>
            <person name="Liu Y."/>
            <person name="Qu J."/>
            <person name="Song X.-Z."/>
            <person name="Zhang L."/>
            <person name="Thornton R."/>
            <person name="Coyle M."/>
            <person name="Francisco L."/>
            <person name="Jackson L."/>
            <person name="Javaid M."/>
            <person name="Korchina V."/>
            <person name="Kovar C."/>
            <person name="Mata R."/>
            <person name="Mathew T."/>
            <person name="Ngo R."/>
            <person name="Nguyen L."/>
            <person name="Nguyen N."/>
            <person name="Okwuonu G."/>
            <person name="Ongeri F."/>
            <person name="Pham C."/>
            <person name="Simmons D."/>
            <person name="Wilczek-Boney K."/>
            <person name="Hale W."/>
            <person name="Jakkamsetti A."/>
            <person name="Pham P."/>
            <person name="Ruth R."/>
            <person name="San Lucas F."/>
            <person name="Warren J."/>
            <person name="Zhang J."/>
            <person name="Zhao Z."/>
            <person name="Zhou C."/>
            <person name="Zhu D."/>
            <person name="Lee S."/>
            <person name="Bess C."/>
            <person name="Blankenburg K."/>
            <person name="Forbes L."/>
            <person name="Fu Q."/>
            <person name="Gubbala S."/>
            <person name="Hirani K."/>
            <person name="Jayaseelan J.C."/>
            <person name="Lara F."/>
            <person name="Munidasa M."/>
            <person name="Palculict T."/>
            <person name="Patil S."/>
            <person name="Pu L.-L."/>
            <person name="Saada N."/>
            <person name="Tang L."/>
            <person name="Weissenberger G."/>
            <person name="Zhu Y."/>
            <person name="Hemphill L."/>
            <person name="Shang Y."/>
            <person name="Youmans B."/>
            <person name="Ayvaz T."/>
            <person name="Ross M."/>
            <person name="Santibanez J."/>
            <person name="Aqrawi P."/>
            <person name="Gross S."/>
            <person name="Joshi V."/>
            <person name="Fowler G."/>
            <person name="Nazareth L."/>
            <person name="Reid J."/>
            <person name="Worley K."/>
            <person name="Petrosino J."/>
            <person name="Highlander S."/>
            <person name="Gibbs R."/>
        </authorList>
    </citation>
    <scope>NUCLEOTIDE SEQUENCE [LARGE SCALE GENOMIC DNA]</scope>
    <source>
        <strain evidence="9">DSM 15952 / CCUG 50447 / LMG 22039 / TP 1.5</strain>
    </source>
</reference>
<dbReference type="InterPro" id="IPR042099">
    <property type="entry name" value="ANL_N_sf"/>
</dbReference>
<dbReference type="Gene3D" id="3.40.50.12780">
    <property type="entry name" value="N-terminal domain of ligase-like"/>
    <property type="match status" value="1"/>
</dbReference>
<protein>
    <recommendedName>
        <fullName evidence="5">2-succinylbenzoate--CoA ligase</fullName>
        <ecNumber evidence="5">6.2.1.26</ecNumber>
    </recommendedName>
    <alternativeName>
        <fullName evidence="5">o-succinylbenzoyl-CoA synthetase</fullName>
        <shortName evidence="5">OSB-CoA synthetase</shortName>
    </alternativeName>
</protein>
<dbReference type="InterPro" id="IPR000873">
    <property type="entry name" value="AMP-dep_synth/lig_dom"/>
</dbReference>
<evidence type="ECO:0000313" key="8">
    <source>
        <dbReference type="EMBL" id="EFU74523.1"/>
    </source>
</evidence>
<evidence type="ECO:0000256" key="2">
    <source>
        <dbReference type="ARBA" id="ARBA00022598"/>
    </source>
</evidence>
<dbReference type="InterPro" id="IPR045851">
    <property type="entry name" value="AMP-bd_C_sf"/>
</dbReference>
<dbReference type="GO" id="GO:0008756">
    <property type="term" value="F:o-succinylbenzoate-CoA ligase activity"/>
    <property type="evidence" value="ECO:0007669"/>
    <property type="project" value="UniProtKB-UniRule"/>
</dbReference>
<name>E6LE68_ENTI1</name>
<dbReference type="UniPathway" id="UPA01057">
    <property type="reaction ID" value="UER00166"/>
</dbReference>
<evidence type="ECO:0000256" key="1">
    <source>
        <dbReference type="ARBA" id="ARBA00022428"/>
    </source>
</evidence>
<dbReference type="InterPro" id="IPR010192">
    <property type="entry name" value="MenE"/>
</dbReference>
<dbReference type="SUPFAM" id="SSF56801">
    <property type="entry name" value="Acetyl-CoA synthetase-like"/>
    <property type="match status" value="1"/>
</dbReference>
<evidence type="ECO:0000259" key="6">
    <source>
        <dbReference type="Pfam" id="PF00501"/>
    </source>
</evidence>
<accession>E6LE68</accession>
<dbReference type="RefSeq" id="WP_007207679.1">
    <property type="nucleotide sequence ID" value="NZ_GL622241.1"/>
</dbReference>
<keyword evidence="9" id="KW-1185">Reference proteome</keyword>
<comment type="similarity">
    <text evidence="5">Belongs to the ATP-dependent AMP-binding enzyme family. MenE subfamily.</text>
</comment>
<proteinExistence type="inferred from homology"/>
<dbReference type="Proteomes" id="UP000010296">
    <property type="component" value="Unassembled WGS sequence"/>
</dbReference>
<dbReference type="AlphaFoldDB" id="E6LE68"/>
<dbReference type="Gene3D" id="3.30.300.30">
    <property type="match status" value="1"/>
</dbReference>
<comment type="pathway">
    <text evidence="5">Quinol/quinone metabolism; menaquinone biosynthesis.</text>
</comment>
<dbReference type="Pfam" id="PF00501">
    <property type="entry name" value="AMP-binding"/>
    <property type="match status" value="1"/>
</dbReference>
<dbReference type="EC" id="6.2.1.26" evidence="5"/>
<dbReference type="HAMAP" id="MF_00731">
    <property type="entry name" value="MenE"/>
    <property type="match status" value="1"/>
</dbReference>
<dbReference type="PANTHER" id="PTHR43767">
    <property type="entry name" value="LONG-CHAIN-FATTY-ACID--COA LIGASE"/>
    <property type="match status" value="1"/>
</dbReference>
<dbReference type="PATRIC" id="fig|888064.11.peg.1118"/>